<feature type="region of interest" description="Disordered" evidence="1">
    <location>
        <begin position="1"/>
        <end position="30"/>
    </location>
</feature>
<evidence type="ECO:0000313" key="2">
    <source>
        <dbReference type="EMBL" id="POF63457.1"/>
    </source>
</evidence>
<evidence type="ECO:0000313" key="3">
    <source>
        <dbReference type="Proteomes" id="UP000237344"/>
    </source>
</evidence>
<reference evidence="2 3" key="1">
    <citation type="submission" date="2018-01" db="EMBL/GenBank/DDBJ databases">
        <title>Draft Genome Sequence of Komagataeibacter maltaceti LMG 1529, a Vinegar Producing Acetic Acid Bacterium Isolated from Malt Vinegar Brewery Acetifiers.</title>
        <authorList>
            <person name="Zhang Q."/>
            <person name="Hollensteiner J."/>
            <person name="Poehlein A."/>
            <person name="Daniel R."/>
        </authorList>
    </citation>
    <scope>NUCLEOTIDE SEQUENCE [LARGE SCALE GENOMIC DNA]</scope>
    <source>
        <strain evidence="2 3">LMG 1529</strain>
    </source>
</reference>
<sequence length="30" mass="3467">MTRAAVILPWERPDRQDESRAAEARLEEAV</sequence>
<keyword evidence="3" id="KW-1185">Reference proteome</keyword>
<evidence type="ECO:0000256" key="1">
    <source>
        <dbReference type="SAM" id="MobiDB-lite"/>
    </source>
</evidence>
<proteinExistence type="predicted"/>
<feature type="compositionally biased region" description="Basic and acidic residues" evidence="1">
    <location>
        <begin position="11"/>
        <end position="30"/>
    </location>
</feature>
<dbReference type="EMBL" id="POTC01000007">
    <property type="protein sequence ID" value="POF63457.1"/>
    <property type="molecule type" value="Genomic_DNA"/>
</dbReference>
<comment type="caution">
    <text evidence="2">The sequence shown here is derived from an EMBL/GenBank/DDBJ whole genome shotgun (WGS) entry which is preliminary data.</text>
</comment>
<protein>
    <submittedName>
        <fullName evidence="2">Uncharacterized protein</fullName>
    </submittedName>
</protein>
<dbReference type="Proteomes" id="UP000237344">
    <property type="component" value="Unassembled WGS sequence"/>
</dbReference>
<organism evidence="2 3">
    <name type="scientific">Novacetimonas maltaceti</name>
    <dbReference type="NCBI Taxonomy" id="1203393"/>
    <lineage>
        <taxon>Bacteria</taxon>
        <taxon>Pseudomonadati</taxon>
        <taxon>Pseudomonadota</taxon>
        <taxon>Alphaproteobacteria</taxon>
        <taxon>Acetobacterales</taxon>
        <taxon>Acetobacteraceae</taxon>
        <taxon>Novacetimonas</taxon>
    </lineage>
</organism>
<gene>
    <name evidence="2" type="ORF">KMAL_08330</name>
</gene>
<accession>A0A2S3W3Q7</accession>
<dbReference type="AlphaFoldDB" id="A0A2S3W3Q7"/>
<name>A0A2S3W3Q7_9PROT</name>